<dbReference type="OrthoDB" id="9807923at2"/>
<dbReference type="InterPro" id="IPR019587">
    <property type="entry name" value="Polyketide_cyclase/dehydratase"/>
</dbReference>
<protein>
    <submittedName>
        <fullName evidence="1">Transcriptional regulator</fullName>
    </submittedName>
</protein>
<evidence type="ECO:0000313" key="1">
    <source>
        <dbReference type="EMBL" id="APE37374.1"/>
    </source>
</evidence>
<dbReference type="RefSeq" id="WP_071930543.1">
    <property type="nucleotide sequence ID" value="NZ_CP018082.1"/>
</dbReference>
<sequence length="154" mass="17071">MGNFEVTRRTAIAAEPARLHALIDNFRQWRLWSPWEDADPQLARTYAGPESGVGARYNWRGNRKAGAGSMEIKADAEREIGIELTFEKPFKATNFVTFTLEPTSTGTEVTWKMTGTQTGLMGVLGKVFPMDNLVGKDFDKGLARLKTIAESAES</sequence>
<dbReference type="Proteomes" id="UP000183810">
    <property type="component" value="Chromosome"/>
</dbReference>
<dbReference type="Pfam" id="PF10604">
    <property type="entry name" value="Polyketide_cyc2"/>
    <property type="match status" value="1"/>
</dbReference>
<name>A0A1J0VZE2_9NOCA</name>
<proteinExistence type="predicted"/>
<dbReference type="EMBL" id="CP018082">
    <property type="protein sequence ID" value="APE37374.1"/>
    <property type="molecule type" value="Genomic_DNA"/>
</dbReference>
<organism evidence="1 2">
    <name type="scientific">Nocardia mangyaensis</name>
    <dbReference type="NCBI Taxonomy" id="2213200"/>
    <lineage>
        <taxon>Bacteria</taxon>
        <taxon>Bacillati</taxon>
        <taxon>Actinomycetota</taxon>
        <taxon>Actinomycetes</taxon>
        <taxon>Mycobacteriales</taxon>
        <taxon>Nocardiaceae</taxon>
        <taxon>Nocardia</taxon>
    </lineage>
</organism>
<evidence type="ECO:0000313" key="2">
    <source>
        <dbReference type="Proteomes" id="UP000183810"/>
    </source>
</evidence>
<dbReference type="InterPro" id="IPR023393">
    <property type="entry name" value="START-like_dom_sf"/>
</dbReference>
<keyword evidence="2" id="KW-1185">Reference proteome</keyword>
<dbReference type="KEGG" id="nsl:BOX37_29445"/>
<dbReference type="SUPFAM" id="SSF55961">
    <property type="entry name" value="Bet v1-like"/>
    <property type="match status" value="1"/>
</dbReference>
<dbReference type="Gene3D" id="3.30.530.20">
    <property type="match status" value="1"/>
</dbReference>
<reference evidence="1" key="1">
    <citation type="submission" date="2016-11" db="EMBL/GenBank/DDBJ databases">
        <authorList>
            <person name="Jaros S."/>
            <person name="Januszkiewicz K."/>
            <person name="Wedrychowicz H."/>
        </authorList>
    </citation>
    <scope>NUCLEOTIDE SEQUENCE [LARGE SCALE GENOMIC DNA]</scope>
    <source>
        <strain evidence="1">Y48</strain>
    </source>
</reference>
<dbReference type="CDD" id="cd07818">
    <property type="entry name" value="SRPBCC_1"/>
    <property type="match status" value="1"/>
</dbReference>
<dbReference type="AlphaFoldDB" id="A0A1J0VZE2"/>
<accession>A0A1J0VZE2</accession>
<gene>
    <name evidence="1" type="ORF">BOX37_29445</name>
</gene>